<comment type="similarity">
    <text evidence="1">Belongs to the short-chain dehydrogenases/reductases (SDR) family.</text>
</comment>
<dbReference type="Proteomes" id="UP000517523">
    <property type="component" value="Unassembled WGS sequence"/>
</dbReference>
<dbReference type="InterPro" id="IPR002347">
    <property type="entry name" value="SDR_fam"/>
</dbReference>
<sequence>MPFPVYPYIGKEQQCTEVPIVFPPQHQNRRPGYEYVMNPRPIFDNPDYIGNGRLQNKVAIVTGGDSGIGRAVAVAFAKQGADVFIPYLNEHQDAAETKYYVQQLGRRCETLAVDLRVEGACVKAVEAALGTFGKLDILVNNHGVQYHRNSILDISRDQLLDTFHTNIISFFEMIQAALPHLHPGSSIINTTSDTAFSGMANMIDYTATKGAIVSLTRSLSLSLSKQRIRVNAVAPGPTWTPLIPTAFTAEETTTFGTDTPMGRPGQPFELAPTYVLLASDDASAISGQIMFVNMGSVVT</sequence>
<dbReference type="Pfam" id="PF13561">
    <property type="entry name" value="adh_short_C2"/>
    <property type="match status" value="1"/>
</dbReference>
<dbReference type="InterPro" id="IPR036291">
    <property type="entry name" value="NAD(P)-bd_dom_sf"/>
</dbReference>
<dbReference type="RefSeq" id="WP_183582338.1">
    <property type="nucleotide sequence ID" value="NZ_JACHXJ010000002.1"/>
</dbReference>
<evidence type="ECO:0000256" key="2">
    <source>
        <dbReference type="ARBA" id="ARBA00023002"/>
    </source>
</evidence>
<gene>
    <name evidence="3" type="ORF">FHS19_002788</name>
</gene>
<organism evidence="3 4">
    <name type="scientific">Paenibacillus rhizosphaerae</name>
    <dbReference type="NCBI Taxonomy" id="297318"/>
    <lineage>
        <taxon>Bacteria</taxon>
        <taxon>Bacillati</taxon>
        <taxon>Bacillota</taxon>
        <taxon>Bacilli</taxon>
        <taxon>Bacillales</taxon>
        <taxon>Paenibacillaceae</taxon>
        <taxon>Paenibacillus</taxon>
    </lineage>
</organism>
<dbReference type="PANTHER" id="PTHR48107:SF16">
    <property type="entry name" value="NADPH-DEPENDENT ALDEHYDE REDUCTASE 1, CHLOROPLASTIC"/>
    <property type="match status" value="1"/>
</dbReference>
<dbReference type="GO" id="GO:0016614">
    <property type="term" value="F:oxidoreductase activity, acting on CH-OH group of donors"/>
    <property type="evidence" value="ECO:0007669"/>
    <property type="project" value="UniProtKB-ARBA"/>
</dbReference>
<dbReference type="FunFam" id="3.40.50.720:FF:000084">
    <property type="entry name" value="Short-chain dehydrogenase reductase"/>
    <property type="match status" value="1"/>
</dbReference>
<accession>A0A839TMM7</accession>
<dbReference type="SUPFAM" id="SSF51735">
    <property type="entry name" value="NAD(P)-binding Rossmann-fold domains"/>
    <property type="match status" value="1"/>
</dbReference>
<dbReference type="PRINTS" id="PR00081">
    <property type="entry name" value="GDHRDH"/>
</dbReference>
<dbReference type="InterPro" id="IPR020904">
    <property type="entry name" value="Sc_DH/Rdtase_CS"/>
</dbReference>
<name>A0A839TMM7_9BACL</name>
<reference evidence="3 4" key="1">
    <citation type="submission" date="2020-08" db="EMBL/GenBank/DDBJ databases">
        <title>Genomic Encyclopedia of Type Strains, Phase III (KMG-III): the genomes of soil and plant-associated and newly described type strains.</title>
        <authorList>
            <person name="Whitman W."/>
        </authorList>
    </citation>
    <scope>NUCLEOTIDE SEQUENCE [LARGE SCALE GENOMIC DNA]</scope>
    <source>
        <strain evidence="3 4">CECT 5831</strain>
    </source>
</reference>
<evidence type="ECO:0000256" key="1">
    <source>
        <dbReference type="ARBA" id="ARBA00006484"/>
    </source>
</evidence>
<dbReference type="PROSITE" id="PS00061">
    <property type="entry name" value="ADH_SHORT"/>
    <property type="match status" value="1"/>
</dbReference>
<keyword evidence="2" id="KW-0560">Oxidoreductase</keyword>
<protein>
    <submittedName>
        <fullName evidence="3">NAD(P)-dependent dehydrogenase (Short-subunit alcohol dehydrogenase family)</fullName>
    </submittedName>
</protein>
<proteinExistence type="inferred from homology"/>
<dbReference type="AlphaFoldDB" id="A0A839TMM7"/>
<evidence type="ECO:0000313" key="4">
    <source>
        <dbReference type="Proteomes" id="UP000517523"/>
    </source>
</evidence>
<dbReference type="EMBL" id="JACHXJ010000002">
    <property type="protein sequence ID" value="MBB3128134.1"/>
    <property type="molecule type" value="Genomic_DNA"/>
</dbReference>
<evidence type="ECO:0000313" key="3">
    <source>
        <dbReference type="EMBL" id="MBB3128134.1"/>
    </source>
</evidence>
<comment type="caution">
    <text evidence="3">The sequence shown here is derived from an EMBL/GenBank/DDBJ whole genome shotgun (WGS) entry which is preliminary data.</text>
</comment>
<dbReference type="Gene3D" id="3.40.50.720">
    <property type="entry name" value="NAD(P)-binding Rossmann-like Domain"/>
    <property type="match status" value="1"/>
</dbReference>
<dbReference type="PRINTS" id="PR00080">
    <property type="entry name" value="SDRFAMILY"/>
</dbReference>
<dbReference type="PANTHER" id="PTHR48107">
    <property type="entry name" value="NADPH-DEPENDENT ALDEHYDE REDUCTASE-LIKE PROTEIN, CHLOROPLASTIC-RELATED"/>
    <property type="match status" value="1"/>
</dbReference>
<dbReference type="GO" id="GO:0008206">
    <property type="term" value="P:bile acid metabolic process"/>
    <property type="evidence" value="ECO:0007669"/>
    <property type="project" value="UniProtKB-ARBA"/>
</dbReference>